<dbReference type="AlphaFoldDB" id="A0A5B7IAT8"/>
<name>A0A5B7IAT8_PORTR</name>
<feature type="region of interest" description="Disordered" evidence="1">
    <location>
        <begin position="1"/>
        <end position="39"/>
    </location>
</feature>
<feature type="compositionally biased region" description="Polar residues" evidence="1">
    <location>
        <begin position="1"/>
        <end position="10"/>
    </location>
</feature>
<proteinExistence type="predicted"/>
<evidence type="ECO:0000256" key="1">
    <source>
        <dbReference type="SAM" id="MobiDB-lite"/>
    </source>
</evidence>
<accession>A0A5B7IAT8</accession>
<dbReference type="Proteomes" id="UP000324222">
    <property type="component" value="Unassembled WGS sequence"/>
</dbReference>
<organism evidence="2 3">
    <name type="scientific">Portunus trituberculatus</name>
    <name type="common">Swimming crab</name>
    <name type="synonym">Neptunus trituberculatus</name>
    <dbReference type="NCBI Taxonomy" id="210409"/>
    <lineage>
        <taxon>Eukaryota</taxon>
        <taxon>Metazoa</taxon>
        <taxon>Ecdysozoa</taxon>
        <taxon>Arthropoda</taxon>
        <taxon>Crustacea</taxon>
        <taxon>Multicrustacea</taxon>
        <taxon>Malacostraca</taxon>
        <taxon>Eumalacostraca</taxon>
        <taxon>Eucarida</taxon>
        <taxon>Decapoda</taxon>
        <taxon>Pleocyemata</taxon>
        <taxon>Brachyura</taxon>
        <taxon>Eubrachyura</taxon>
        <taxon>Portunoidea</taxon>
        <taxon>Portunidae</taxon>
        <taxon>Portuninae</taxon>
        <taxon>Portunus</taxon>
    </lineage>
</organism>
<keyword evidence="3" id="KW-1185">Reference proteome</keyword>
<reference evidence="2 3" key="1">
    <citation type="submission" date="2019-05" db="EMBL/GenBank/DDBJ databases">
        <title>Another draft genome of Portunus trituberculatus and its Hox gene families provides insights of decapod evolution.</title>
        <authorList>
            <person name="Jeong J.-H."/>
            <person name="Song I."/>
            <person name="Kim S."/>
            <person name="Choi T."/>
            <person name="Kim D."/>
            <person name="Ryu S."/>
            <person name="Kim W."/>
        </authorList>
    </citation>
    <scope>NUCLEOTIDE SEQUENCE [LARGE SCALE GENOMIC DNA]</scope>
    <source>
        <tissue evidence="2">Muscle</tissue>
    </source>
</reference>
<sequence length="76" mass="8074">MAAPPQSQIVSPRRTDTTAAKRCNSATAKKQLHGEASAAQQRLFSNTAPLRQHLSITFSRHSGSLAASSGAASLWR</sequence>
<comment type="caution">
    <text evidence="2">The sequence shown here is derived from an EMBL/GenBank/DDBJ whole genome shotgun (WGS) entry which is preliminary data.</text>
</comment>
<dbReference type="EMBL" id="VSRR010049989">
    <property type="protein sequence ID" value="MPC79016.1"/>
    <property type="molecule type" value="Genomic_DNA"/>
</dbReference>
<evidence type="ECO:0000313" key="3">
    <source>
        <dbReference type="Proteomes" id="UP000324222"/>
    </source>
</evidence>
<gene>
    <name evidence="2" type="ORF">E2C01_073527</name>
</gene>
<protein>
    <submittedName>
        <fullName evidence="2">Uncharacterized protein</fullName>
    </submittedName>
</protein>
<evidence type="ECO:0000313" key="2">
    <source>
        <dbReference type="EMBL" id="MPC79016.1"/>
    </source>
</evidence>